<dbReference type="AlphaFoldDB" id="A0A2N7IGJ9"/>
<name>A0A2N7IGJ9_9VIBR</name>
<accession>A0A2N7IGJ9</accession>
<evidence type="ECO:0000313" key="2">
    <source>
        <dbReference type="Proteomes" id="UP000235746"/>
    </source>
</evidence>
<dbReference type="Proteomes" id="UP000235746">
    <property type="component" value="Unassembled WGS sequence"/>
</dbReference>
<protein>
    <submittedName>
        <fullName evidence="1">Uncharacterized protein</fullName>
    </submittedName>
</protein>
<comment type="caution">
    <text evidence="1">The sequence shown here is derived from an EMBL/GenBank/DDBJ whole genome shotgun (WGS) entry which is preliminary data.</text>
</comment>
<sequence length="390" mass="43223">MNVSNLSGISIPNSSPDKTIVTQDIEARLAAIDNAQAKLNQTDTAILESDMQPASAETLAMIAAQQKQVVVTMVSGNPEQAIAIALAQSIEAYGKQLELIQGWTNGGVDMFESALWLMLADLEEGGIQPEEMEDLFQIALMDIMIHPEQYGLESWYAANKTDISHILESTGSGSHGLHESNYDTPEKLAAVTKKLYKGIMDNATMPEGSLLNQVMTDLEGAGGSDALYKQINDNYYDDFGWWANGTSDDLSPMLRLFVLSEVLQNNPQMTQEEVELILTGSLDDIDAYIARTFGLDQLGQPYTALTYLCANSTWQVQDGYTYGDQIDWMGNGIDNSDLVALYTQFPPRELTDEEIEEINRIGDQVKMLQQTLKYWLSICRDEQMAIARNI</sequence>
<reference evidence="2" key="1">
    <citation type="submission" date="2016-07" db="EMBL/GenBank/DDBJ databases">
        <title>Nontailed viruses are major unrecognized killers of bacteria in the ocean.</title>
        <authorList>
            <person name="Kauffman K."/>
            <person name="Hussain F."/>
            <person name="Yang J."/>
            <person name="Arevalo P."/>
            <person name="Brown J."/>
            <person name="Cutler M."/>
            <person name="Kelly L."/>
            <person name="Polz M.F."/>
        </authorList>
    </citation>
    <scope>NUCLEOTIDE SEQUENCE [LARGE SCALE GENOMIC DNA]</scope>
    <source>
        <strain evidence="2">10N.261.51.B8</strain>
    </source>
</reference>
<evidence type="ECO:0000313" key="1">
    <source>
        <dbReference type="EMBL" id="PML56486.1"/>
    </source>
</evidence>
<dbReference type="RefSeq" id="WP_102328017.1">
    <property type="nucleotide sequence ID" value="NZ_CAWQOO010001564.1"/>
</dbReference>
<proteinExistence type="predicted"/>
<dbReference type="EMBL" id="MCYL01000015">
    <property type="protein sequence ID" value="PML56486.1"/>
    <property type="molecule type" value="Genomic_DNA"/>
</dbReference>
<organism evidence="1 2">
    <name type="scientific">Vibrio lentus</name>
    <dbReference type="NCBI Taxonomy" id="136468"/>
    <lineage>
        <taxon>Bacteria</taxon>
        <taxon>Pseudomonadati</taxon>
        <taxon>Pseudomonadota</taxon>
        <taxon>Gammaproteobacteria</taxon>
        <taxon>Vibrionales</taxon>
        <taxon>Vibrionaceae</taxon>
        <taxon>Vibrio</taxon>
    </lineage>
</organism>
<gene>
    <name evidence="1" type="ORF">BCT74_21380</name>
</gene>